<dbReference type="InterPro" id="IPR011701">
    <property type="entry name" value="MFS"/>
</dbReference>
<comment type="caution">
    <text evidence="8">The sequence shown here is derived from an EMBL/GenBank/DDBJ whole genome shotgun (WGS) entry which is preliminary data.</text>
</comment>
<feature type="transmembrane region" description="Helical" evidence="6">
    <location>
        <begin position="104"/>
        <end position="122"/>
    </location>
</feature>
<dbReference type="PROSITE" id="PS50850">
    <property type="entry name" value="MFS"/>
    <property type="match status" value="1"/>
</dbReference>
<dbReference type="InterPro" id="IPR036259">
    <property type="entry name" value="MFS_trans_sf"/>
</dbReference>
<dbReference type="EMBL" id="LAZR01004821">
    <property type="protein sequence ID" value="KKN05300.1"/>
    <property type="molecule type" value="Genomic_DNA"/>
</dbReference>
<dbReference type="InterPro" id="IPR020846">
    <property type="entry name" value="MFS_dom"/>
</dbReference>
<keyword evidence="2" id="KW-1003">Cell membrane</keyword>
<feature type="transmembrane region" description="Helical" evidence="6">
    <location>
        <begin position="375"/>
        <end position="399"/>
    </location>
</feature>
<feature type="transmembrane region" description="Helical" evidence="6">
    <location>
        <begin position="45"/>
        <end position="70"/>
    </location>
</feature>
<dbReference type="SUPFAM" id="SSF103473">
    <property type="entry name" value="MFS general substrate transporter"/>
    <property type="match status" value="1"/>
</dbReference>
<keyword evidence="3 6" id="KW-0812">Transmembrane</keyword>
<gene>
    <name evidence="8" type="ORF">LCGC14_1088730</name>
</gene>
<evidence type="ECO:0000256" key="2">
    <source>
        <dbReference type="ARBA" id="ARBA00022475"/>
    </source>
</evidence>
<evidence type="ECO:0000256" key="3">
    <source>
        <dbReference type="ARBA" id="ARBA00022692"/>
    </source>
</evidence>
<dbReference type="AlphaFoldDB" id="A0A0F9MDA6"/>
<name>A0A0F9MDA6_9ZZZZ</name>
<dbReference type="Pfam" id="PF07690">
    <property type="entry name" value="MFS_1"/>
    <property type="match status" value="1"/>
</dbReference>
<keyword evidence="5 6" id="KW-0472">Membrane</keyword>
<evidence type="ECO:0000259" key="7">
    <source>
        <dbReference type="PROSITE" id="PS50850"/>
    </source>
</evidence>
<feature type="transmembrane region" description="Helical" evidence="6">
    <location>
        <begin position="260"/>
        <end position="278"/>
    </location>
</feature>
<evidence type="ECO:0000256" key="1">
    <source>
        <dbReference type="ARBA" id="ARBA00004651"/>
    </source>
</evidence>
<feature type="transmembrane region" description="Helical" evidence="6">
    <location>
        <begin position="172"/>
        <end position="190"/>
    </location>
</feature>
<feature type="transmembrane region" description="Helical" evidence="6">
    <location>
        <begin position="314"/>
        <end position="338"/>
    </location>
</feature>
<evidence type="ECO:0000256" key="4">
    <source>
        <dbReference type="ARBA" id="ARBA00022989"/>
    </source>
</evidence>
<feature type="transmembrane region" description="Helical" evidence="6">
    <location>
        <begin position="143"/>
        <end position="166"/>
    </location>
</feature>
<dbReference type="PANTHER" id="PTHR23513">
    <property type="entry name" value="INTEGRAL MEMBRANE EFFLUX PROTEIN-RELATED"/>
    <property type="match status" value="1"/>
</dbReference>
<feature type="transmembrane region" description="Helical" evidence="6">
    <location>
        <begin position="224"/>
        <end position="248"/>
    </location>
</feature>
<accession>A0A0F9MDA6</accession>
<organism evidence="8">
    <name type="scientific">marine sediment metagenome</name>
    <dbReference type="NCBI Taxonomy" id="412755"/>
    <lineage>
        <taxon>unclassified sequences</taxon>
        <taxon>metagenomes</taxon>
        <taxon>ecological metagenomes</taxon>
    </lineage>
</organism>
<reference evidence="8" key="1">
    <citation type="journal article" date="2015" name="Nature">
        <title>Complex archaea that bridge the gap between prokaryotes and eukaryotes.</title>
        <authorList>
            <person name="Spang A."/>
            <person name="Saw J.H."/>
            <person name="Jorgensen S.L."/>
            <person name="Zaremba-Niedzwiedzka K."/>
            <person name="Martijn J."/>
            <person name="Lind A.E."/>
            <person name="van Eijk R."/>
            <person name="Schleper C."/>
            <person name="Guy L."/>
            <person name="Ettema T.J."/>
        </authorList>
    </citation>
    <scope>NUCLEOTIDE SEQUENCE</scope>
</reference>
<feature type="transmembrane region" description="Helical" evidence="6">
    <location>
        <begin position="290"/>
        <end position="308"/>
    </location>
</feature>
<sequence length="417" mass="46915">MVLVATNHTFQNYLFFWFGQLFSLLGSSIIQFVIIWWIADVTASPIYVSIAFFLGSIPMVIITPIVGVFIDRWNRKVIIAVTDSLQAFLTFLLILLFLNNFANIWLVMMINFFRSVCQAIHFPSVNAIIPLMVPRKNLSRMNAINYLFSGVMRVIGPVVSATLLMFLIIEQILWADVFTFFIAIIPLIFIKIPSISDNLDQIEKRSFTREFKSGFNILKSIRTLYILIIFISVINLLNMPFTTLMVLFVKENHSGTAQDFAIVSAFLQTGIVIGAIIASSKKNWKNKELIILRSVIIGIIGYSITTLAPEGNYLLIGIGMLIHASMIPIANTMFLTILQTNVPNETQGRVFSIVASIAAAVTPLGMIISGPLAEVYGIVLLFVITLYLQFVTLVVTWYFTDIKNIIRKQTFDEIIGK</sequence>
<dbReference type="Gene3D" id="1.20.1250.20">
    <property type="entry name" value="MFS general substrate transporter like domains"/>
    <property type="match status" value="1"/>
</dbReference>
<feature type="transmembrane region" description="Helical" evidence="6">
    <location>
        <begin position="350"/>
        <end position="369"/>
    </location>
</feature>
<evidence type="ECO:0000256" key="6">
    <source>
        <dbReference type="SAM" id="Phobius"/>
    </source>
</evidence>
<feature type="transmembrane region" description="Helical" evidence="6">
    <location>
        <begin position="77"/>
        <end position="98"/>
    </location>
</feature>
<comment type="subcellular location">
    <subcellularLocation>
        <location evidence="1">Cell membrane</location>
        <topology evidence="1">Multi-pass membrane protein</topology>
    </subcellularLocation>
</comment>
<dbReference type="PANTHER" id="PTHR23513:SF6">
    <property type="entry name" value="MAJOR FACILITATOR SUPERFAMILY ASSOCIATED DOMAIN-CONTAINING PROTEIN"/>
    <property type="match status" value="1"/>
</dbReference>
<feature type="transmembrane region" description="Helical" evidence="6">
    <location>
        <begin position="12"/>
        <end position="39"/>
    </location>
</feature>
<feature type="domain" description="Major facilitator superfamily (MFS) profile" evidence="7">
    <location>
        <begin position="12"/>
        <end position="404"/>
    </location>
</feature>
<protein>
    <recommendedName>
        <fullName evidence="7">Major facilitator superfamily (MFS) profile domain-containing protein</fullName>
    </recommendedName>
</protein>
<keyword evidence="4 6" id="KW-1133">Transmembrane helix</keyword>
<evidence type="ECO:0000313" key="8">
    <source>
        <dbReference type="EMBL" id="KKN05300.1"/>
    </source>
</evidence>
<dbReference type="GO" id="GO:0022857">
    <property type="term" value="F:transmembrane transporter activity"/>
    <property type="evidence" value="ECO:0007669"/>
    <property type="project" value="InterPro"/>
</dbReference>
<dbReference type="GO" id="GO:0005886">
    <property type="term" value="C:plasma membrane"/>
    <property type="evidence" value="ECO:0007669"/>
    <property type="project" value="UniProtKB-SubCell"/>
</dbReference>
<evidence type="ECO:0000256" key="5">
    <source>
        <dbReference type="ARBA" id="ARBA00023136"/>
    </source>
</evidence>
<proteinExistence type="predicted"/>
<dbReference type="CDD" id="cd06173">
    <property type="entry name" value="MFS_MefA_like"/>
    <property type="match status" value="1"/>
</dbReference>